<proteinExistence type="predicted"/>
<accession>A0A645IKL2</accession>
<reference evidence="3" key="1">
    <citation type="submission" date="2019-08" db="EMBL/GenBank/DDBJ databases">
        <authorList>
            <person name="Kucharzyk K."/>
            <person name="Murdoch R.W."/>
            <person name="Higgins S."/>
            <person name="Loffler F."/>
        </authorList>
    </citation>
    <scope>NUCLEOTIDE SEQUENCE</scope>
</reference>
<dbReference type="AlphaFoldDB" id="A0A645IKL2"/>
<keyword evidence="1 2" id="KW-0472">Membrane</keyword>
<dbReference type="InterPro" id="IPR004995">
    <property type="entry name" value="Spore_Ger"/>
</dbReference>
<name>A0A645IKL2_9ZZZZ</name>
<comment type="caution">
    <text evidence="3">The sequence shown here is derived from an EMBL/GenBank/DDBJ whole genome shotgun (WGS) entry which is preliminary data.</text>
</comment>
<keyword evidence="2" id="KW-1133">Transmembrane helix</keyword>
<evidence type="ECO:0000313" key="3">
    <source>
        <dbReference type="EMBL" id="MPN48854.1"/>
    </source>
</evidence>
<keyword evidence="2" id="KW-0812">Transmembrane</keyword>
<dbReference type="GO" id="GO:0009847">
    <property type="term" value="P:spore germination"/>
    <property type="evidence" value="ECO:0007669"/>
    <property type="project" value="InterPro"/>
</dbReference>
<dbReference type="GO" id="GO:0016020">
    <property type="term" value="C:membrane"/>
    <property type="evidence" value="ECO:0007669"/>
    <property type="project" value="InterPro"/>
</dbReference>
<evidence type="ECO:0000256" key="2">
    <source>
        <dbReference type="SAM" id="Phobius"/>
    </source>
</evidence>
<evidence type="ECO:0008006" key="4">
    <source>
        <dbReference type="Google" id="ProtNLM"/>
    </source>
</evidence>
<organism evidence="3">
    <name type="scientific">bioreactor metagenome</name>
    <dbReference type="NCBI Taxonomy" id="1076179"/>
    <lineage>
        <taxon>unclassified sequences</taxon>
        <taxon>metagenomes</taxon>
        <taxon>ecological metagenomes</taxon>
    </lineage>
</organism>
<dbReference type="EMBL" id="VSSQ01111548">
    <property type="protein sequence ID" value="MPN48854.1"/>
    <property type="molecule type" value="Genomic_DNA"/>
</dbReference>
<gene>
    <name evidence="3" type="ORF">SDC9_196466</name>
</gene>
<evidence type="ECO:0000256" key="1">
    <source>
        <dbReference type="ARBA" id="ARBA00023136"/>
    </source>
</evidence>
<dbReference type="Pfam" id="PF03323">
    <property type="entry name" value="GerA"/>
    <property type="match status" value="1"/>
</dbReference>
<protein>
    <recommendedName>
        <fullName evidence="4">Spore germination protein A1</fullName>
    </recommendedName>
</protein>
<feature type="transmembrane region" description="Helical" evidence="2">
    <location>
        <begin position="18"/>
        <end position="36"/>
    </location>
</feature>
<sequence>MSVVGGLLLGDFAVKSGWFLPQTILYAAFTAIANFVPTNYELGYGFKFARIFLIIGVGLLGVWGFIGAFIINHVILYLTKGTDGKSYLYPLIPFNGPAFKKLLFKETGGRENK</sequence>
<feature type="transmembrane region" description="Helical" evidence="2">
    <location>
        <begin position="48"/>
        <end position="71"/>
    </location>
</feature>